<comment type="caution">
    <text evidence="1">The sequence shown here is derived from an EMBL/GenBank/DDBJ whole genome shotgun (WGS) entry which is preliminary data.</text>
</comment>
<proteinExistence type="predicted"/>
<dbReference type="PATRIC" id="fig|1053219.3.peg.1120"/>
<evidence type="ECO:0000313" key="2">
    <source>
        <dbReference type="Proteomes" id="UP000006997"/>
    </source>
</evidence>
<dbReference type="InterPro" id="IPR036388">
    <property type="entry name" value="WH-like_DNA-bd_sf"/>
</dbReference>
<protein>
    <recommendedName>
        <fullName evidence="3">HTH crp-type domain-containing protein</fullName>
    </recommendedName>
</protein>
<dbReference type="AlphaFoldDB" id="J8FPX8"/>
<dbReference type="Proteomes" id="UP000006997">
    <property type="component" value="Unassembled WGS sequence"/>
</dbReference>
<evidence type="ECO:0000313" key="1">
    <source>
        <dbReference type="EMBL" id="EJR03185.1"/>
    </source>
</evidence>
<dbReference type="Gene3D" id="1.10.10.10">
    <property type="entry name" value="Winged helix-like DNA-binding domain superfamily/Winged helix DNA-binding domain"/>
    <property type="match status" value="1"/>
</dbReference>
<organism evidence="1 2">
    <name type="scientific">Bacillus cereus MC67</name>
    <dbReference type="NCBI Taxonomy" id="1053219"/>
    <lineage>
        <taxon>Bacteria</taxon>
        <taxon>Bacillati</taxon>
        <taxon>Bacillota</taxon>
        <taxon>Bacilli</taxon>
        <taxon>Bacillales</taxon>
        <taxon>Bacillaceae</taxon>
        <taxon>Bacillus</taxon>
        <taxon>Bacillus cereus group</taxon>
    </lineage>
</organism>
<dbReference type="InterPro" id="IPR036390">
    <property type="entry name" value="WH_DNA-bd_sf"/>
</dbReference>
<evidence type="ECO:0008006" key="3">
    <source>
        <dbReference type="Google" id="ProtNLM"/>
    </source>
</evidence>
<dbReference type="HOGENOM" id="CLU_075486_0_0_9"/>
<dbReference type="SUPFAM" id="SSF46785">
    <property type="entry name" value="Winged helix' DNA-binding domain"/>
    <property type="match status" value="1"/>
</dbReference>
<gene>
    <name evidence="1" type="ORF">II3_01102</name>
</gene>
<accession>J8FPX8</accession>
<dbReference type="RefSeq" id="WP_002158812.1">
    <property type="nucleotide sequence ID" value="NZ_JH792113.1"/>
</dbReference>
<reference evidence="1 2" key="1">
    <citation type="submission" date="2012-04" db="EMBL/GenBank/DDBJ databases">
        <title>The Genome Sequence of Bacillus cereus MC67.</title>
        <authorList>
            <consortium name="The Broad Institute Genome Sequencing Platform"/>
            <consortium name="The Broad Institute Genome Sequencing Center for Infectious Disease"/>
            <person name="Feldgarden M."/>
            <person name="Van der Auwera G.A."/>
            <person name="Mahillon J."/>
            <person name="Duprez V."/>
            <person name="Timmery S."/>
            <person name="Mattelet C."/>
            <person name="Dierick K."/>
            <person name="Sun M."/>
            <person name="Yu Z."/>
            <person name="Zhu L."/>
            <person name="Hu X."/>
            <person name="Shank E.B."/>
            <person name="Swiecicka I."/>
            <person name="Hansen B.M."/>
            <person name="Andrup L."/>
            <person name="Young S.K."/>
            <person name="Zeng Q."/>
            <person name="Gargeya S."/>
            <person name="Fitzgerald M."/>
            <person name="Haas B."/>
            <person name="Abouelleil A."/>
            <person name="Alvarado L."/>
            <person name="Arachchi H.M."/>
            <person name="Berlin A."/>
            <person name="Chapman S.B."/>
            <person name="Goldberg J."/>
            <person name="Griggs A."/>
            <person name="Gujja S."/>
            <person name="Hansen M."/>
            <person name="Howarth C."/>
            <person name="Imamovic A."/>
            <person name="Larimer J."/>
            <person name="McCowen C."/>
            <person name="Montmayeur A."/>
            <person name="Murphy C."/>
            <person name="Neiman D."/>
            <person name="Pearson M."/>
            <person name="Priest M."/>
            <person name="Roberts A."/>
            <person name="Saif S."/>
            <person name="Shea T."/>
            <person name="Sisk P."/>
            <person name="Sykes S."/>
            <person name="Wortman J."/>
            <person name="Nusbaum C."/>
            <person name="Birren B."/>
        </authorList>
    </citation>
    <scope>NUCLEOTIDE SEQUENCE [LARGE SCALE GENOMIC DNA]</scope>
    <source>
        <strain evidence="1 2">MC67</strain>
    </source>
</reference>
<name>J8FPX8_BACCE</name>
<sequence length="319" mass="36124">MSKRIGTLLKAGKVNQEDIRYKPFNQLSNTELDYLAKLHVENRGGKVTTGAQVEQQKKYSEKKANQDSKHFSMQIKERYETIKENLTLQQHGLLLFLATCMRFGEDGKLFTDRGKRVSVKELTIQLGKTRSQLNKILSELEANGVITRVTEGKTTYIDMTDAVYICGKLEGVYKTVKLFKAHLHEKARDLPLNTLGLFALLLTHMNWKTNLIVENPDEQDTRKIVLLKRSHLIDLLGISKNTINKLMGELNRARLIVEVKTITDAICLDPKAVSRQAKKITFEELLDNIEEASLSVINFKANKKAVTSAEAQPINVIAM</sequence>
<dbReference type="EMBL" id="AHEN01000008">
    <property type="protein sequence ID" value="EJR03185.1"/>
    <property type="molecule type" value="Genomic_DNA"/>
</dbReference>